<evidence type="ECO:0000313" key="2">
    <source>
        <dbReference type="EMBL" id="AAO04497.1"/>
    </source>
</evidence>
<dbReference type="eggNOG" id="COG1302">
    <property type="taxonomic scope" value="Bacteria"/>
</dbReference>
<dbReference type="OrthoDB" id="9791482at2"/>
<protein>
    <submittedName>
        <fullName evidence="2">Uncharacterized protein</fullName>
    </submittedName>
</protein>
<dbReference type="GeneID" id="50018962"/>
<evidence type="ECO:0000256" key="1">
    <source>
        <dbReference type="ARBA" id="ARBA00005721"/>
    </source>
</evidence>
<dbReference type="PATRIC" id="fig|176280.10.peg.873"/>
<dbReference type="InterPro" id="IPR005531">
    <property type="entry name" value="Asp23"/>
</dbReference>
<gene>
    <name evidence="2" type="ordered locus">SE_0900</name>
</gene>
<proteinExistence type="inferred from homology"/>
<name>A0A0H2VFY5_STAES</name>
<evidence type="ECO:0000313" key="3">
    <source>
        <dbReference type="Proteomes" id="UP000001411"/>
    </source>
</evidence>
<dbReference type="Proteomes" id="UP000001411">
    <property type="component" value="Chromosome"/>
</dbReference>
<sequence length="124" mass="13522">MTLEISNDYGKIDISNDVIASVVGGKAVESYGIVGMASRQQVRDGIAEILGHDNYAKGIKVREDNGIIDVDMYIIVSYGVKISEVASNLQSTVKYTLEKTLNVKVNSINIFVQGVRVNETVKKV</sequence>
<accession>A0A0H2VFY5</accession>
<reference evidence="2 3" key="1">
    <citation type="journal article" date="2003" name="Mol. Microbiol.">
        <title>Genome-based analysis of virulence genes in a non-biofilm-forming Staphylococcus epidermidis strain (ATCC 12228).</title>
        <authorList>
            <person name="Zhang Y.Q."/>
            <person name="Ren S.X."/>
            <person name="Li H.L."/>
            <person name="Wang Y.X."/>
            <person name="Fu G."/>
            <person name="Yang J."/>
            <person name="Qin Z.Q."/>
            <person name="Miao Y.G."/>
            <person name="Wang W.Y."/>
            <person name="Chen R.S."/>
            <person name="Shen Y."/>
            <person name="Chen Z."/>
            <person name="Yuan Z.H."/>
            <person name="Zhao G.P."/>
            <person name="Qu D."/>
            <person name="Danchin A."/>
            <person name="Wen Y.M."/>
        </authorList>
    </citation>
    <scope>NUCLEOTIDE SEQUENCE [LARGE SCALE GENOMIC DNA]</scope>
    <source>
        <strain evidence="3">ATCC 12228 / FDA PCI 1200</strain>
    </source>
</reference>
<dbReference type="Pfam" id="PF03780">
    <property type="entry name" value="Asp23"/>
    <property type="match status" value="1"/>
</dbReference>
<dbReference type="AlphaFoldDB" id="A0A0H2VFY5"/>
<dbReference type="RefSeq" id="WP_001830156.1">
    <property type="nucleotide sequence ID" value="NC_004461.1"/>
</dbReference>
<dbReference type="EMBL" id="AE015929">
    <property type="protein sequence ID" value="AAO04497.1"/>
    <property type="molecule type" value="Genomic_DNA"/>
</dbReference>
<organism evidence="2 3">
    <name type="scientific">Staphylococcus epidermidis (strain ATCC 12228 / FDA PCI 1200)</name>
    <dbReference type="NCBI Taxonomy" id="176280"/>
    <lineage>
        <taxon>Bacteria</taxon>
        <taxon>Bacillati</taxon>
        <taxon>Bacillota</taxon>
        <taxon>Bacilli</taxon>
        <taxon>Bacillales</taxon>
        <taxon>Staphylococcaceae</taxon>
        <taxon>Staphylococcus</taxon>
    </lineage>
</organism>
<dbReference type="HOGENOM" id="CLU_113198_2_0_9"/>
<comment type="similarity">
    <text evidence="1">Belongs to the asp23 family.</text>
</comment>
<dbReference type="PANTHER" id="PTHR34297:SF2">
    <property type="entry name" value="ASP23_GLS24 FAMILY ENVELOPE STRESS RESPONSE PROTEIN"/>
    <property type="match status" value="1"/>
</dbReference>
<dbReference type="PANTHER" id="PTHR34297">
    <property type="entry name" value="HYPOTHETICAL CYTOSOLIC PROTEIN-RELATED"/>
    <property type="match status" value="1"/>
</dbReference>
<dbReference type="KEGG" id="sep:SE_0900"/>